<evidence type="ECO:0000313" key="6">
    <source>
        <dbReference type="Proteomes" id="UP000298460"/>
    </source>
</evidence>
<evidence type="ECO:0000256" key="1">
    <source>
        <dbReference type="ARBA" id="ARBA00022603"/>
    </source>
</evidence>
<dbReference type="OrthoDB" id="9809404at2"/>
<evidence type="ECO:0000256" key="3">
    <source>
        <dbReference type="PROSITE-ProRule" id="PRU00529"/>
    </source>
</evidence>
<dbReference type="EMBL" id="SPQQ01000006">
    <property type="protein sequence ID" value="TGE36930.1"/>
    <property type="molecule type" value="Genomic_DNA"/>
</dbReference>
<proteinExistence type="predicted"/>
<evidence type="ECO:0000313" key="5">
    <source>
        <dbReference type="EMBL" id="TGE36930.1"/>
    </source>
</evidence>
<dbReference type="GO" id="GO:0003723">
    <property type="term" value="F:RNA binding"/>
    <property type="evidence" value="ECO:0007669"/>
    <property type="project" value="UniProtKB-UniRule"/>
</dbReference>
<dbReference type="PROSITE" id="PS01261">
    <property type="entry name" value="UPF0020"/>
    <property type="match status" value="1"/>
</dbReference>
<keyword evidence="6" id="KW-1185">Reference proteome</keyword>
<dbReference type="InterPro" id="IPR029063">
    <property type="entry name" value="SAM-dependent_MTases_sf"/>
</dbReference>
<evidence type="ECO:0000259" key="4">
    <source>
        <dbReference type="PROSITE" id="PS51165"/>
    </source>
</evidence>
<dbReference type="InterPro" id="IPR053943">
    <property type="entry name" value="RlmKL-like_Mtase_CS"/>
</dbReference>
<dbReference type="Proteomes" id="UP000298460">
    <property type="component" value="Unassembled WGS sequence"/>
</dbReference>
<keyword evidence="1 5" id="KW-0489">Methyltransferase</keyword>
<dbReference type="CDD" id="cd11715">
    <property type="entry name" value="THUMP_AdoMetMT"/>
    <property type="match status" value="1"/>
</dbReference>
<gene>
    <name evidence="5" type="ORF">E4K67_17690</name>
</gene>
<sequence>MANIELIATAAFGLESIVARELKNLGYDNLVVENGKVTFATDELGICRTNLWLRSSDRVLLKMGSFKARTFEELFEQTKALPWEEWLPEDANFPVQGKSIKSQLFSVSDCQAIVKKAIVERLKENYGRSWFEETGPRYQIEVALLNDIVTLTLDTSGLGLHKRGYRQLAGQAPLKETLAAAMIQLSYWNKDRALIDPFCGTGTIPIEAAFIAQNRAPGLKRSFAAEKWPRIPKELWQEAWQEALDLWNRNVPLHIYGSDIDPNALALARTHALEAGVEDVIHFQRLPVAEVRSRFKYGHMIANPPYGERLGDVSEVEGLYLELGETFKRLENWSLHMLTTHQFPERLIGRRWDKSRKLYTGRLECHYFQFFGARPPREPYQNDTSRLTNSDVVETVK</sequence>
<dbReference type="InterPro" id="IPR000241">
    <property type="entry name" value="RlmKL-like_Mtase"/>
</dbReference>
<dbReference type="InterPro" id="IPR054170">
    <property type="entry name" value="RlmL_1st"/>
</dbReference>
<dbReference type="Pfam" id="PF02926">
    <property type="entry name" value="THUMP"/>
    <property type="match status" value="1"/>
</dbReference>
<dbReference type="RefSeq" id="WP_135549059.1">
    <property type="nucleotide sequence ID" value="NZ_SPQQ01000006.1"/>
</dbReference>
<dbReference type="Pfam" id="PF01170">
    <property type="entry name" value="UPF0020"/>
    <property type="match status" value="1"/>
</dbReference>
<organism evidence="5 6">
    <name type="scientific">Desulfosporosinus fructosivorans</name>
    <dbReference type="NCBI Taxonomy" id="2018669"/>
    <lineage>
        <taxon>Bacteria</taxon>
        <taxon>Bacillati</taxon>
        <taxon>Bacillota</taxon>
        <taxon>Clostridia</taxon>
        <taxon>Eubacteriales</taxon>
        <taxon>Desulfitobacteriaceae</taxon>
        <taxon>Desulfosporosinus</taxon>
    </lineage>
</organism>
<name>A0A4Z0R2E0_9FIRM</name>
<dbReference type="SMART" id="SM00981">
    <property type="entry name" value="THUMP"/>
    <property type="match status" value="1"/>
</dbReference>
<reference evidence="5 6" key="1">
    <citation type="submission" date="2019-03" db="EMBL/GenBank/DDBJ databases">
        <title>Draft Genome Sequence of Desulfosporosinus fructosivorans Strain 63.6F, Isolated from Marine Sediment in the Baltic Sea.</title>
        <authorList>
            <person name="Hausmann B."/>
            <person name="Vandieken V."/>
            <person name="Pjevac P."/>
            <person name="Schreck K."/>
            <person name="Herbold C.W."/>
            <person name="Loy A."/>
        </authorList>
    </citation>
    <scope>NUCLEOTIDE SEQUENCE [LARGE SCALE GENOMIC DNA]</scope>
    <source>
        <strain evidence="5 6">63.6F</strain>
    </source>
</reference>
<comment type="caution">
    <text evidence="5">The sequence shown here is derived from an EMBL/GenBank/DDBJ whole genome shotgun (WGS) entry which is preliminary data.</text>
</comment>
<dbReference type="Gene3D" id="3.30.2130.30">
    <property type="match status" value="1"/>
</dbReference>
<dbReference type="Gene3D" id="3.40.50.150">
    <property type="entry name" value="Vaccinia Virus protein VP39"/>
    <property type="match status" value="1"/>
</dbReference>
<dbReference type="GO" id="GO:0008990">
    <property type="term" value="F:rRNA (guanine-N2-)-methyltransferase activity"/>
    <property type="evidence" value="ECO:0007669"/>
    <property type="project" value="TreeGrafter"/>
</dbReference>
<dbReference type="PANTHER" id="PTHR47313">
    <property type="entry name" value="RIBOSOMAL RNA LARGE SUBUNIT METHYLTRANSFERASE K/L"/>
    <property type="match status" value="1"/>
</dbReference>
<protein>
    <submittedName>
        <fullName evidence="5">Class I SAM-dependent RNA methyltransferase</fullName>
    </submittedName>
</protein>
<feature type="domain" description="THUMP" evidence="4">
    <location>
        <begin position="45"/>
        <end position="155"/>
    </location>
</feature>
<keyword evidence="2 5" id="KW-0808">Transferase</keyword>
<dbReference type="PANTHER" id="PTHR47313:SF1">
    <property type="entry name" value="RIBOSOMAL RNA LARGE SUBUNIT METHYLTRANSFERASE K_L"/>
    <property type="match status" value="1"/>
</dbReference>
<dbReference type="InterPro" id="IPR004114">
    <property type="entry name" value="THUMP_dom"/>
</dbReference>
<evidence type="ECO:0000256" key="2">
    <source>
        <dbReference type="ARBA" id="ARBA00022679"/>
    </source>
</evidence>
<dbReference type="AlphaFoldDB" id="A0A4Z0R2E0"/>
<dbReference type="GO" id="GO:0070043">
    <property type="term" value="F:rRNA (guanine-N7-)-methyltransferase activity"/>
    <property type="evidence" value="ECO:0007669"/>
    <property type="project" value="TreeGrafter"/>
</dbReference>
<keyword evidence="3" id="KW-0694">RNA-binding</keyword>
<accession>A0A4Z0R2E0</accession>
<dbReference type="Pfam" id="PF22020">
    <property type="entry name" value="RlmL_1st"/>
    <property type="match status" value="1"/>
</dbReference>
<dbReference type="SUPFAM" id="SSF53335">
    <property type="entry name" value="S-adenosyl-L-methionine-dependent methyltransferases"/>
    <property type="match status" value="1"/>
</dbReference>
<dbReference type="PROSITE" id="PS51165">
    <property type="entry name" value="THUMP"/>
    <property type="match status" value="1"/>
</dbReference>